<keyword evidence="1" id="KW-0732">Signal</keyword>
<protein>
    <recommendedName>
        <fullName evidence="4">SnoaL-like domain-containing protein</fullName>
    </recommendedName>
</protein>
<name>A0A098TKT7_9CYAN</name>
<feature type="chain" id="PRO_5001941052" description="SnoaL-like domain-containing protein" evidence="1">
    <location>
        <begin position="29"/>
        <end position="259"/>
    </location>
</feature>
<dbReference type="Proteomes" id="UP000030170">
    <property type="component" value="Unassembled WGS sequence"/>
</dbReference>
<evidence type="ECO:0008006" key="4">
    <source>
        <dbReference type="Google" id="ProtNLM"/>
    </source>
</evidence>
<keyword evidence="3" id="KW-1185">Reference proteome</keyword>
<dbReference type="EMBL" id="JJML01000017">
    <property type="protein sequence ID" value="KGF72904.1"/>
    <property type="molecule type" value="Genomic_DNA"/>
</dbReference>
<proteinExistence type="predicted"/>
<gene>
    <name evidence="2" type="ORF">DO97_04190</name>
</gene>
<feature type="signal peptide" evidence="1">
    <location>
        <begin position="1"/>
        <end position="28"/>
    </location>
</feature>
<evidence type="ECO:0000256" key="1">
    <source>
        <dbReference type="SAM" id="SignalP"/>
    </source>
</evidence>
<accession>A0A098TKT7</accession>
<reference evidence="2 3" key="1">
    <citation type="journal article" date="2014" name="Mol. Ecol.">
        <title>Evolution of Synechococcus.</title>
        <authorList>
            <person name="Dvorak P."/>
            <person name="Casamatta D."/>
            <person name="Hasler P."/>
            <person name="Poulickova A."/>
            <person name="Ondrej V."/>
            <person name="Sanges R."/>
        </authorList>
    </citation>
    <scope>NUCLEOTIDE SEQUENCE [LARGE SCALE GENOMIC DNA]</scope>
    <source>
        <strain evidence="2 3">CAUP A 1101</strain>
    </source>
</reference>
<sequence length="259" mass="28383">MPTLRTAPRLLLASLTLGLLLGLPPAQADSPNSAPGDLKTALAEIDEAANSKNLQGVLQYYSSTFTDGNGLNRSGLEQNLTALWKRFPKLTYRTELQSWKREGAAIVAETITTMKGNQVLQGRTMTLQATIRSLQYVENNHIFQQSILSERSQLTSGTKPPTVVLNLPEKVKAGQEFQFDAIVKEPLGDGLLLGGVYEKPVSPQHYLEKLPDDLDLLTAGGVFKVGKAPTTPQDLWISAVFIRQDGMNLITQRLQVVSR</sequence>
<dbReference type="STRING" id="1497020.DO97_04190"/>
<comment type="caution">
    <text evidence="2">The sequence shown here is derived from an EMBL/GenBank/DDBJ whole genome shotgun (WGS) entry which is preliminary data.</text>
</comment>
<dbReference type="AlphaFoldDB" id="A0A098TKT7"/>
<organism evidence="2 3">
    <name type="scientific">Neosynechococcus sphagnicola sy1</name>
    <dbReference type="NCBI Taxonomy" id="1497020"/>
    <lineage>
        <taxon>Bacteria</taxon>
        <taxon>Bacillati</taxon>
        <taxon>Cyanobacteriota</taxon>
        <taxon>Cyanophyceae</taxon>
        <taxon>Neosynechococcales</taxon>
        <taxon>Neosynechococcaceae</taxon>
        <taxon>Neosynechococcus</taxon>
    </lineage>
</organism>
<evidence type="ECO:0000313" key="3">
    <source>
        <dbReference type="Proteomes" id="UP000030170"/>
    </source>
</evidence>
<evidence type="ECO:0000313" key="2">
    <source>
        <dbReference type="EMBL" id="KGF72904.1"/>
    </source>
</evidence>